<accession>A0A2W5US47</accession>
<reference evidence="1 2" key="1">
    <citation type="submission" date="2017-08" db="EMBL/GenBank/DDBJ databases">
        <title>Infants hospitalized years apart are colonized by the same room-sourced microbial strains.</title>
        <authorList>
            <person name="Brooks B."/>
            <person name="Olm M.R."/>
            <person name="Firek B.A."/>
            <person name="Baker R."/>
            <person name="Thomas B.C."/>
            <person name="Morowitz M.J."/>
            <person name="Banfield J.F."/>
        </authorList>
    </citation>
    <scope>NUCLEOTIDE SEQUENCE [LARGE SCALE GENOMIC DNA]</scope>
    <source>
        <strain evidence="1">S2_003_000_R2_14</strain>
    </source>
</reference>
<dbReference type="EMBL" id="QFQP01000013">
    <property type="protein sequence ID" value="PZR11968.1"/>
    <property type="molecule type" value="Genomic_DNA"/>
</dbReference>
<organism evidence="1 2">
    <name type="scientific">Archangium gephyra</name>
    <dbReference type="NCBI Taxonomy" id="48"/>
    <lineage>
        <taxon>Bacteria</taxon>
        <taxon>Pseudomonadati</taxon>
        <taxon>Myxococcota</taxon>
        <taxon>Myxococcia</taxon>
        <taxon>Myxococcales</taxon>
        <taxon>Cystobacterineae</taxon>
        <taxon>Archangiaceae</taxon>
        <taxon>Archangium</taxon>
    </lineage>
</organism>
<protein>
    <submittedName>
        <fullName evidence="1">Uncharacterized protein</fullName>
    </submittedName>
</protein>
<proteinExistence type="predicted"/>
<dbReference type="Proteomes" id="UP000249061">
    <property type="component" value="Unassembled WGS sequence"/>
</dbReference>
<name>A0A2W5US47_9BACT</name>
<dbReference type="AlphaFoldDB" id="A0A2W5US47"/>
<comment type="caution">
    <text evidence="1">The sequence shown here is derived from an EMBL/GenBank/DDBJ whole genome shotgun (WGS) entry which is preliminary data.</text>
</comment>
<evidence type="ECO:0000313" key="1">
    <source>
        <dbReference type="EMBL" id="PZR11968.1"/>
    </source>
</evidence>
<sequence length="255" mass="26511">MLTGCAVELRDVPGRACDEAHPCRAPRACVDERCVDPRGDAGQDVDAGAPEPRWEQRLHGFGATSVDPSCSLTIDSTRANLVVASIAGPADADDTALARVVDSSRLPTTTEGRLRGHLTFPVAVNVRGEVPVLVLAGDDGAWLRAGFDGSGRLVVRSAANTIGDVELLERFSVDGGFVARDYVLELAWQAGAFRRVSLDGEVLAETAVSGGSSTPPSALALGVERYDADAGTAFTVQLSGWQLADALSTGPGDVP</sequence>
<evidence type="ECO:0000313" key="2">
    <source>
        <dbReference type="Proteomes" id="UP000249061"/>
    </source>
</evidence>
<gene>
    <name evidence="1" type="ORF">DI536_16725</name>
</gene>